<keyword evidence="2" id="KW-0805">Transcription regulation</keyword>
<name>A0A1R3GS04_9ROSI</name>
<keyword evidence="4" id="KW-0804">Transcription</keyword>
<dbReference type="PANTHER" id="PTHR31989">
    <property type="entry name" value="NAC DOMAIN-CONTAINING PROTEIN 82-RELATED"/>
    <property type="match status" value="1"/>
</dbReference>
<evidence type="ECO:0000256" key="2">
    <source>
        <dbReference type="ARBA" id="ARBA00023015"/>
    </source>
</evidence>
<dbReference type="Proteomes" id="UP000187203">
    <property type="component" value="Unassembled WGS sequence"/>
</dbReference>
<evidence type="ECO:0000313" key="9">
    <source>
        <dbReference type="Proteomes" id="UP000187203"/>
    </source>
</evidence>
<dbReference type="GO" id="GO:0005634">
    <property type="term" value="C:nucleus"/>
    <property type="evidence" value="ECO:0007669"/>
    <property type="project" value="UniProtKB-SubCell"/>
</dbReference>
<keyword evidence="3" id="KW-0238">DNA-binding</keyword>
<evidence type="ECO:0000256" key="1">
    <source>
        <dbReference type="ARBA" id="ARBA00004123"/>
    </source>
</evidence>
<accession>A0A1R3GS04</accession>
<dbReference type="Pfam" id="PF02365">
    <property type="entry name" value="NAM"/>
    <property type="match status" value="1"/>
</dbReference>
<organism evidence="8 9">
    <name type="scientific">Corchorus olitorius</name>
    <dbReference type="NCBI Taxonomy" id="93759"/>
    <lineage>
        <taxon>Eukaryota</taxon>
        <taxon>Viridiplantae</taxon>
        <taxon>Streptophyta</taxon>
        <taxon>Embryophyta</taxon>
        <taxon>Tracheophyta</taxon>
        <taxon>Spermatophyta</taxon>
        <taxon>Magnoliopsida</taxon>
        <taxon>eudicotyledons</taxon>
        <taxon>Gunneridae</taxon>
        <taxon>Pentapetalae</taxon>
        <taxon>rosids</taxon>
        <taxon>malvids</taxon>
        <taxon>Malvales</taxon>
        <taxon>Malvaceae</taxon>
        <taxon>Grewioideae</taxon>
        <taxon>Apeibeae</taxon>
        <taxon>Corchorus</taxon>
    </lineage>
</organism>
<dbReference type="AlphaFoldDB" id="A0A1R3GS04"/>
<dbReference type="SUPFAM" id="SSF101941">
    <property type="entry name" value="NAC domain"/>
    <property type="match status" value="1"/>
</dbReference>
<feature type="region of interest" description="Disordered" evidence="6">
    <location>
        <begin position="154"/>
        <end position="198"/>
    </location>
</feature>
<dbReference type="GO" id="GO:0003677">
    <property type="term" value="F:DNA binding"/>
    <property type="evidence" value="ECO:0007669"/>
    <property type="project" value="UniProtKB-KW"/>
</dbReference>
<keyword evidence="9" id="KW-1185">Reference proteome</keyword>
<dbReference type="GO" id="GO:0006355">
    <property type="term" value="P:regulation of DNA-templated transcription"/>
    <property type="evidence" value="ECO:0007669"/>
    <property type="project" value="InterPro"/>
</dbReference>
<dbReference type="InterPro" id="IPR036093">
    <property type="entry name" value="NAC_dom_sf"/>
</dbReference>
<feature type="domain" description="NAC" evidence="7">
    <location>
        <begin position="10"/>
        <end position="56"/>
    </location>
</feature>
<comment type="subcellular location">
    <subcellularLocation>
        <location evidence="1">Nucleus</location>
    </subcellularLocation>
</comment>
<reference evidence="9" key="1">
    <citation type="submission" date="2013-09" db="EMBL/GenBank/DDBJ databases">
        <title>Corchorus olitorius genome sequencing.</title>
        <authorList>
            <person name="Alam M."/>
            <person name="Haque M.S."/>
            <person name="Islam M.S."/>
            <person name="Emdad E.M."/>
            <person name="Islam M.M."/>
            <person name="Ahmed B."/>
            <person name="Halim A."/>
            <person name="Hossen Q.M.M."/>
            <person name="Hossain M.Z."/>
            <person name="Ahmed R."/>
            <person name="Khan M.M."/>
            <person name="Islam R."/>
            <person name="Rashid M.M."/>
            <person name="Khan S.A."/>
            <person name="Rahman M.S."/>
            <person name="Alam M."/>
            <person name="Yahiya A.S."/>
            <person name="Khan M.S."/>
            <person name="Azam M.S."/>
            <person name="Haque T."/>
            <person name="Lashkar M.Z.H."/>
            <person name="Akhand A.I."/>
            <person name="Morshed G."/>
            <person name="Roy S."/>
            <person name="Uddin K.S."/>
            <person name="Rabeya T."/>
            <person name="Hossain A.S."/>
            <person name="Chowdhury A."/>
            <person name="Snigdha A.R."/>
            <person name="Mortoza M.S."/>
            <person name="Matin S.A."/>
            <person name="Hoque S.M.E."/>
            <person name="Islam M.K."/>
            <person name="Roy D.K."/>
            <person name="Haider R."/>
            <person name="Moosa M.M."/>
            <person name="Elias S.M."/>
            <person name="Hasan A.M."/>
            <person name="Jahan S."/>
            <person name="Shafiuddin M."/>
            <person name="Mahmood N."/>
            <person name="Shommy N.S."/>
        </authorList>
    </citation>
    <scope>NUCLEOTIDE SEQUENCE [LARGE SCALE GENOMIC DNA]</scope>
    <source>
        <strain evidence="9">cv. O-4</strain>
    </source>
</reference>
<keyword evidence="5" id="KW-0539">Nucleus</keyword>
<evidence type="ECO:0000313" key="8">
    <source>
        <dbReference type="EMBL" id="OMO60852.1"/>
    </source>
</evidence>
<feature type="compositionally biased region" description="Polar residues" evidence="6">
    <location>
        <begin position="92"/>
        <end position="106"/>
    </location>
</feature>
<feature type="compositionally biased region" description="Polar residues" evidence="6">
    <location>
        <begin position="179"/>
        <end position="198"/>
    </location>
</feature>
<comment type="caution">
    <text evidence="8">The sequence shown here is derived from an EMBL/GenBank/DDBJ whole genome shotgun (WGS) entry which is preliminary data.</text>
</comment>
<evidence type="ECO:0000256" key="4">
    <source>
        <dbReference type="ARBA" id="ARBA00023163"/>
    </source>
</evidence>
<gene>
    <name evidence="8" type="ORF">COLO4_33718</name>
</gene>
<feature type="region of interest" description="Disordered" evidence="6">
    <location>
        <begin position="92"/>
        <end position="140"/>
    </location>
</feature>
<evidence type="ECO:0000256" key="3">
    <source>
        <dbReference type="ARBA" id="ARBA00023125"/>
    </source>
</evidence>
<sequence>MFDYDLKNLPVGFKFEPTDQEIVKSYVRPAIEKGYLPNFMIHCDLYIEEPWKLKDDDPEGSTGWVMHEYLAEGLNTTAAICKIQFKASSAKINNNKSQGDQTQMSINPMPHKKPRLENKRSHSHSHDHDQTKGNCDDDSDDIDVFAGYLDAMLEKEKENPPKSSETQEEDCFGQLVPNEANTNPNEEVLGTSQAIDID</sequence>
<protein>
    <submittedName>
        <fullName evidence="8">No apical meristem (NAM) protein</fullName>
    </submittedName>
</protein>
<proteinExistence type="predicted"/>
<feature type="compositionally biased region" description="Basic and acidic residues" evidence="6">
    <location>
        <begin position="115"/>
        <end position="135"/>
    </location>
</feature>
<dbReference type="InterPro" id="IPR003441">
    <property type="entry name" value="NAC-dom"/>
</dbReference>
<dbReference type="EMBL" id="AWUE01021814">
    <property type="protein sequence ID" value="OMO60852.1"/>
    <property type="molecule type" value="Genomic_DNA"/>
</dbReference>
<evidence type="ECO:0000256" key="5">
    <source>
        <dbReference type="ARBA" id="ARBA00023242"/>
    </source>
</evidence>
<evidence type="ECO:0000259" key="7">
    <source>
        <dbReference type="Pfam" id="PF02365"/>
    </source>
</evidence>
<evidence type="ECO:0000256" key="6">
    <source>
        <dbReference type="SAM" id="MobiDB-lite"/>
    </source>
</evidence>